<name>A0A8S0PBC0_OLEEU</name>
<comment type="caution">
    <text evidence="2">The sequence shown here is derived from an EMBL/GenBank/DDBJ whole genome shotgun (WGS) entry which is preliminary data.</text>
</comment>
<evidence type="ECO:0000256" key="1">
    <source>
        <dbReference type="SAM" id="Phobius"/>
    </source>
</evidence>
<organism evidence="2 3">
    <name type="scientific">Olea europaea subsp. europaea</name>
    <dbReference type="NCBI Taxonomy" id="158383"/>
    <lineage>
        <taxon>Eukaryota</taxon>
        <taxon>Viridiplantae</taxon>
        <taxon>Streptophyta</taxon>
        <taxon>Embryophyta</taxon>
        <taxon>Tracheophyta</taxon>
        <taxon>Spermatophyta</taxon>
        <taxon>Magnoliopsida</taxon>
        <taxon>eudicotyledons</taxon>
        <taxon>Gunneridae</taxon>
        <taxon>Pentapetalae</taxon>
        <taxon>asterids</taxon>
        <taxon>lamiids</taxon>
        <taxon>Lamiales</taxon>
        <taxon>Oleaceae</taxon>
        <taxon>Oleeae</taxon>
        <taxon>Olea</taxon>
    </lineage>
</organism>
<gene>
    <name evidence="2" type="ORF">OLEA9_A028599</name>
</gene>
<keyword evidence="1" id="KW-1133">Transmembrane helix</keyword>
<dbReference type="Gramene" id="OE9A028599T1">
    <property type="protein sequence ID" value="OE9A028599C1"/>
    <property type="gene ID" value="OE9A028599"/>
</dbReference>
<reference evidence="2 3" key="1">
    <citation type="submission" date="2019-12" db="EMBL/GenBank/DDBJ databases">
        <authorList>
            <person name="Alioto T."/>
            <person name="Alioto T."/>
            <person name="Gomez Garrido J."/>
        </authorList>
    </citation>
    <scope>NUCLEOTIDE SEQUENCE [LARGE SCALE GENOMIC DNA]</scope>
</reference>
<keyword evidence="3" id="KW-1185">Reference proteome</keyword>
<dbReference type="OrthoDB" id="8062037at2759"/>
<feature type="transmembrane region" description="Helical" evidence="1">
    <location>
        <begin position="24"/>
        <end position="45"/>
    </location>
</feature>
<accession>A0A8S0PBC0</accession>
<sequence>MATQNFEPIHFTYVKDKIDGKSPLLGALFLFCIFLITFLFVYFLYVCTHRRRGSTATHPDGSLARSRSPAGLDAATISSLPIFSYGSSANGKNSNPDSDNHRPTVDEIGSFDAIARRPTVENHRQNFRRQRSSTISLGSVFSFHFVAPV</sequence>
<dbReference type="AlphaFoldDB" id="A0A8S0PBC0"/>
<evidence type="ECO:0000313" key="3">
    <source>
        <dbReference type="Proteomes" id="UP000594638"/>
    </source>
</evidence>
<dbReference type="Proteomes" id="UP000594638">
    <property type="component" value="Unassembled WGS sequence"/>
</dbReference>
<protein>
    <submittedName>
        <fullName evidence="2">Uncharacterized protein</fullName>
    </submittedName>
</protein>
<evidence type="ECO:0000313" key="2">
    <source>
        <dbReference type="EMBL" id="CAA2938501.1"/>
    </source>
</evidence>
<keyword evidence="1" id="KW-0472">Membrane</keyword>
<dbReference type="EMBL" id="CACTIH010000036">
    <property type="protein sequence ID" value="CAA2938501.1"/>
    <property type="molecule type" value="Genomic_DNA"/>
</dbReference>
<keyword evidence="1" id="KW-0812">Transmembrane</keyword>
<proteinExistence type="predicted"/>